<dbReference type="KEGG" id="agv:OJF2_10580"/>
<dbReference type="RefSeq" id="WP_148591875.1">
    <property type="nucleotide sequence ID" value="NZ_CP042997.1"/>
</dbReference>
<organism evidence="9 10">
    <name type="scientific">Aquisphaera giovannonii</name>
    <dbReference type="NCBI Taxonomy" id="406548"/>
    <lineage>
        <taxon>Bacteria</taxon>
        <taxon>Pseudomonadati</taxon>
        <taxon>Planctomycetota</taxon>
        <taxon>Planctomycetia</taxon>
        <taxon>Isosphaerales</taxon>
        <taxon>Isosphaeraceae</taxon>
        <taxon>Aquisphaera</taxon>
    </lineage>
</organism>
<feature type="chain" id="PRO_5022887588" evidence="6">
    <location>
        <begin position="32"/>
        <end position="786"/>
    </location>
</feature>
<keyword evidence="2 4" id="KW-0479">Metal-binding</keyword>
<feature type="compositionally biased region" description="Basic and acidic residues" evidence="5">
    <location>
        <begin position="267"/>
        <end position="279"/>
    </location>
</feature>
<evidence type="ECO:0000256" key="4">
    <source>
        <dbReference type="PROSITE-ProRule" id="PRU00433"/>
    </source>
</evidence>
<dbReference type="InterPro" id="IPR011658">
    <property type="entry name" value="PA14_dom"/>
</dbReference>
<evidence type="ECO:0000313" key="9">
    <source>
        <dbReference type="EMBL" id="QEH32581.1"/>
    </source>
</evidence>
<evidence type="ECO:0000313" key="10">
    <source>
        <dbReference type="Proteomes" id="UP000324233"/>
    </source>
</evidence>
<dbReference type="InterPro" id="IPR037524">
    <property type="entry name" value="PA14/GLEYA"/>
</dbReference>
<evidence type="ECO:0000256" key="6">
    <source>
        <dbReference type="SAM" id="SignalP"/>
    </source>
</evidence>
<evidence type="ECO:0000259" key="8">
    <source>
        <dbReference type="PROSITE" id="PS51820"/>
    </source>
</evidence>
<evidence type="ECO:0000256" key="5">
    <source>
        <dbReference type="SAM" id="MobiDB-lite"/>
    </source>
</evidence>
<dbReference type="Pfam" id="PF07691">
    <property type="entry name" value="PA14"/>
    <property type="match status" value="1"/>
</dbReference>
<dbReference type="PROSITE" id="PS51007">
    <property type="entry name" value="CYTC"/>
    <property type="match status" value="1"/>
</dbReference>
<dbReference type="SUPFAM" id="SSF56988">
    <property type="entry name" value="Anthrax protective antigen"/>
    <property type="match status" value="1"/>
</dbReference>
<keyword evidence="6" id="KW-0732">Signal</keyword>
<protein>
    <submittedName>
        <fullName evidence="9">PA14 domain protein</fullName>
    </submittedName>
</protein>
<evidence type="ECO:0000256" key="2">
    <source>
        <dbReference type="ARBA" id="ARBA00022723"/>
    </source>
</evidence>
<feature type="signal peptide" evidence="6">
    <location>
        <begin position="1"/>
        <end position="31"/>
    </location>
</feature>
<dbReference type="Pfam" id="PF13442">
    <property type="entry name" value="Cytochrome_CBB3"/>
    <property type="match status" value="1"/>
</dbReference>
<dbReference type="InterPro" id="IPR013043">
    <property type="entry name" value="DUF1595"/>
</dbReference>
<dbReference type="InterPro" id="IPR009056">
    <property type="entry name" value="Cyt_c-like_dom"/>
</dbReference>
<dbReference type="PROSITE" id="PS51820">
    <property type="entry name" value="PA14"/>
    <property type="match status" value="1"/>
</dbReference>
<reference evidence="9 10" key="1">
    <citation type="submission" date="2019-08" db="EMBL/GenBank/DDBJ databases">
        <title>Deep-cultivation of Planctomycetes and their phenomic and genomic characterization uncovers novel biology.</title>
        <authorList>
            <person name="Wiegand S."/>
            <person name="Jogler M."/>
            <person name="Boedeker C."/>
            <person name="Pinto D."/>
            <person name="Vollmers J."/>
            <person name="Rivas-Marin E."/>
            <person name="Kohn T."/>
            <person name="Peeters S.H."/>
            <person name="Heuer A."/>
            <person name="Rast P."/>
            <person name="Oberbeckmann S."/>
            <person name="Bunk B."/>
            <person name="Jeske O."/>
            <person name="Meyerdierks A."/>
            <person name="Storesund J.E."/>
            <person name="Kallscheuer N."/>
            <person name="Luecker S."/>
            <person name="Lage O.M."/>
            <person name="Pohl T."/>
            <person name="Merkel B.J."/>
            <person name="Hornburger P."/>
            <person name="Mueller R.-W."/>
            <person name="Bruemmer F."/>
            <person name="Labrenz M."/>
            <person name="Spormann A.M."/>
            <person name="Op den Camp H."/>
            <person name="Overmann J."/>
            <person name="Amann R."/>
            <person name="Jetten M.S.M."/>
            <person name="Mascher T."/>
            <person name="Medema M.H."/>
            <person name="Devos D.P."/>
            <person name="Kaster A.-K."/>
            <person name="Ovreas L."/>
            <person name="Rohde M."/>
            <person name="Galperin M.Y."/>
            <person name="Jogler C."/>
        </authorList>
    </citation>
    <scope>NUCLEOTIDE SEQUENCE [LARGE SCALE GENOMIC DNA]</scope>
    <source>
        <strain evidence="9 10">OJF2</strain>
    </source>
</reference>
<dbReference type="GO" id="GO:0020037">
    <property type="term" value="F:heme binding"/>
    <property type="evidence" value="ECO:0007669"/>
    <property type="project" value="InterPro"/>
</dbReference>
<dbReference type="Pfam" id="PF07631">
    <property type="entry name" value="PSD4"/>
    <property type="match status" value="1"/>
</dbReference>
<accession>A0A5B9VXI4</accession>
<dbReference type="InterPro" id="IPR013042">
    <property type="entry name" value="DUF1592"/>
</dbReference>
<sequence precursor="true">MTTNRHRRTVRLPMILAAALASCVASPAALAGDSGRSGEAIYQQKCLSCHGKQGEGSKEYGQPLEGDRSVGQLAKYIAKTMPEDDPGTCTGEDAEKVAAYIHDAFYSKAAQMRNRPPRIELSRLTVRQYQNTVADVIGSFRPPMDWEGQKGLHGQYFKSHQMWKKDDRIIDRVDPSVEFDFGVNLPGDPKTIGHRFAARWEGAVMAPETGDYEFIVRTEHAARLWVNDPKKPLIDRWVKSGNDMEFRETIRLLGGRVYPIRLEFSKGKQGEKDGKKDPDPPPTKASVALLWRPPQQAASVIPSMYLRPSKTPEVFVLQTAFPPDDRSVGYERGSTISKAWDQATTDAAFEVADYATAHMGDLAGAKEDDKDRAEKARAFCVKFAERAFRRPLSEDQRASIDRAFKAAKGTDAAVKRVVLATLKSPRFLYHEVSGKGDAFDVACRLSYALWDSAPDQVLDEAARKGELKTREQVALQAERMAGNLRAQSKVREFLLQWLRVSPGPDLSKDPKLFPGFTPEVASDLRVSLELFLDDVVWGDGSSFRRLLQSDEVFLNGRLAAFYGAKLPADAPFQKVKLDEKERAGLLTHPYLMAAFAYTATTSPIHRGVLMYRGILGRTLRPPPAAVAPLAPDLHASLTTRERVALQTSPKDCQMCHGAINPLGYTLENFDAVGRFRKDERGKPIDATGTYQSRMGEAASFRGARELSNFLVRSDEAHAAFVRQLFHYLVKQPIRAFSPSEEDSLRDFFVRHDDSIRALMVEIATRAALAPRDPGGKPASVPVAASH</sequence>
<evidence type="ECO:0000256" key="3">
    <source>
        <dbReference type="ARBA" id="ARBA00023004"/>
    </source>
</evidence>
<evidence type="ECO:0000256" key="1">
    <source>
        <dbReference type="ARBA" id="ARBA00022617"/>
    </source>
</evidence>
<keyword evidence="1 4" id="KW-0349">Heme</keyword>
<dbReference type="GO" id="GO:0009055">
    <property type="term" value="F:electron transfer activity"/>
    <property type="evidence" value="ECO:0007669"/>
    <property type="project" value="InterPro"/>
</dbReference>
<feature type="domain" description="PA14" evidence="8">
    <location>
        <begin position="147"/>
        <end position="305"/>
    </location>
</feature>
<feature type="domain" description="Cytochrome c" evidence="7">
    <location>
        <begin position="33"/>
        <end position="105"/>
    </location>
</feature>
<feature type="region of interest" description="Disordered" evidence="5">
    <location>
        <begin position="267"/>
        <end position="286"/>
    </location>
</feature>
<dbReference type="EMBL" id="CP042997">
    <property type="protein sequence ID" value="QEH32581.1"/>
    <property type="molecule type" value="Genomic_DNA"/>
</dbReference>
<dbReference type="SMART" id="SM00758">
    <property type="entry name" value="PA14"/>
    <property type="match status" value="1"/>
</dbReference>
<dbReference type="Pfam" id="PF07627">
    <property type="entry name" value="PSCyt3"/>
    <property type="match status" value="1"/>
</dbReference>
<dbReference type="OrthoDB" id="175242at2"/>
<dbReference type="Proteomes" id="UP000324233">
    <property type="component" value="Chromosome"/>
</dbReference>
<keyword evidence="10" id="KW-1185">Reference proteome</keyword>
<dbReference type="PROSITE" id="PS51257">
    <property type="entry name" value="PROKAR_LIPOPROTEIN"/>
    <property type="match status" value="1"/>
</dbReference>
<dbReference type="InterPro" id="IPR013039">
    <property type="entry name" value="DUF1588"/>
</dbReference>
<name>A0A5B9VXI4_9BACT</name>
<dbReference type="Pfam" id="PF07637">
    <property type="entry name" value="PSD5"/>
    <property type="match status" value="1"/>
</dbReference>
<dbReference type="Gene3D" id="3.90.182.10">
    <property type="entry name" value="Toxin - Anthrax Protective Antigen,domain 1"/>
    <property type="match status" value="1"/>
</dbReference>
<dbReference type="GO" id="GO:0046872">
    <property type="term" value="F:metal ion binding"/>
    <property type="evidence" value="ECO:0007669"/>
    <property type="project" value="UniProtKB-KW"/>
</dbReference>
<keyword evidence="3 4" id="KW-0408">Iron</keyword>
<dbReference type="InterPro" id="IPR036909">
    <property type="entry name" value="Cyt_c-like_dom_sf"/>
</dbReference>
<dbReference type="AlphaFoldDB" id="A0A5B9VXI4"/>
<proteinExistence type="predicted"/>
<gene>
    <name evidence="9" type="ORF">OJF2_10580</name>
</gene>
<dbReference type="SUPFAM" id="SSF46626">
    <property type="entry name" value="Cytochrome c"/>
    <property type="match status" value="1"/>
</dbReference>
<dbReference type="Gene3D" id="1.10.760.10">
    <property type="entry name" value="Cytochrome c-like domain"/>
    <property type="match status" value="1"/>
</dbReference>
<evidence type="ECO:0000259" key="7">
    <source>
        <dbReference type="PROSITE" id="PS51007"/>
    </source>
</evidence>